<dbReference type="SUPFAM" id="SSF46955">
    <property type="entry name" value="Putative DNA-binding domain"/>
    <property type="match status" value="1"/>
</dbReference>
<evidence type="ECO:0000256" key="1">
    <source>
        <dbReference type="ARBA" id="ARBA00023125"/>
    </source>
</evidence>
<feature type="domain" description="HTH merR-type" evidence="2">
    <location>
        <begin position="1"/>
        <end position="70"/>
    </location>
</feature>
<name>A0A4Y9T2I7_9BURK</name>
<dbReference type="InterPro" id="IPR012925">
    <property type="entry name" value="TipAS_dom"/>
</dbReference>
<dbReference type="InterPro" id="IPR047057">
    <property type="entry name" value="MerR_fam"/>
</dbReference>
<keyword evidence="1" id="KW-0238">DNA-binding</keyword>
<dbReference type="InterPro" id="IPR000551">
    <property type="entry name" value="MerR-type_HTH_dom"/>
</dbReference>
<dbReference type="GO" id="GO:0003677">
    <property type="term" value="F:DNA binding"/>
    <property type="evidence" value="ECO:0007669"/>
    <property type="project" value="UniProtKB-KW"/>
</dbReference>
<dbReference type="AlphaFoldDB" id="A0A4Y9T2I7"/>
<dbReference type="Gene3D" id="1.10.1660.10">
    <property type="match status" value="1"/>
</dbReference>
<dbReference type="GO" id="GO:0003700">
    <property type="term" value="F:DNA-binding transcription factor activity"/>
    <property type="evidence" value="ECO:0007669"/>
    <property type="project" value="InterPro"/>
</dbReference>
<proteinExistence type="predicted"/>
<dbReference type="RefSeq" id="WP_135188648.1">
    <property type="nucleotide sequence ID" value="NZ_SPUM01000031.1"/>
</dbReference>
<dbReference type="InterPro" id="IPR009061">
    <property type="entry name" value="DNA-bd_dom_put_sf"/>
</dbReference>
<evidence type="ECO:0000259" key="2">
    <source>
        <dbReference type="PROSITE" id="PS50937"/>
    </source>
</evidence>
<reference evidence="3 4" key="1">
    <citation type="submission" date="2019-03" db="EMBL/GenBank/DDBJ databases">
        <title>Draft genome of Massilia hortus sp. nov., a novel bacterial species of the Oxalobacteraceae family.</title>
        <authorList>
            <person name="Peta V."/>
            <person name="Raths R."/>
            <person name="Bucking H."/>
        </authorList>
    </citation>
    <scope>NUCLEOTIDE SEQUENCE [LARGE SCALE GENOMIC DNA]</scope>
    <source>
        <strain evidence="3 4">ONC3</strain>
    </source>
</reference>
<gene>
    <name evidence="3" type="ORF">E4O92_04990</name>
</gene>
<sequence length="337" mass="38395">MLKVGELAARAHLTVRTLHHYDSIGLLRPSARSDAGYRLYNRQDVARLQQIQALRGFGMALSDIGKYLDSPEASALKIVERQLSTLERQIAQAAHMHELLLQLRQQLAEGEEPDLSTWLTTLEQMTMYEKHFTKDELEQLPLYRDPGLQAEWKRMVGQAQQLMDTGVAPSAPEAKAFALRWLERLEHDSGGNHAFMLRLTSMVARHPQAAEHEFGLTPALMDYVRTAIGELKFDVWAKYLAPDVIERMRRHHAARGGEWVALGERVHDAIRRRVAPSLPEAKELARQWGELFLDMVGPTPEATEQFRRANKCEPILRMGSGISDEVLDFLRKVHEAR</sequence>
<dbReference type="SMART" id="SM00422">
    <property type="entry name" value="HTH_MERR"/>
    <property type="match status" value="1"/>
</dbReference>
<dbReference type="EMBL" id="SPUM01000031">
    <property type="protein sequence ID" value="TFW34013.1"/>
    <property type="molecule type" value="Genomic_DNA"/>
</dbReference>
<dbReference type="Proteomes" id="UP000297258">
    <property type="component" value="Unassembled WGS sequence"/>
</dbReference>
<organism evidence="3 4">
    <name type="scientific">Massilia horti</name>
    <dbReference type="NCBI Taxonomy" id="2562153"/>
    <lineage>
        <taxon>Bacteria</taxon>
        <taxon>Pseudomonadati</taxon>
        <taxon>Pseudomonadota</taxon>
        <taxon>Betaproteobacteria</taxon>
        <taxon>Burkholderiales</taxon>
        <taxon>Oxalobacteraceae</taxon>
        <taxon>Telluria group</taxon>
        <taxon>Massilia</taxon>
    </lineage>
</organism>
<dbReference type="Pfam" id="PF13411">
    <property type="entry name" value="MerR_1"/>
    <property type="match status" value="1"/>
</dbReference>
<evidence type="ECO:0000313" key="4">
    <source>
        <dbReference type="Proteomes" id="UP000297258"/>
    </source>
</evidence>
<dbReference type="PANTHER" id="PTHR30204">
    <property type="entry name" value="REDOX-CYCLING DRUG-SENSING TRANSCRIPTIONAL ACTIVATOR SOXR"/>
    <property type="match status" value="1"/>
</dbReference>
<dbReference type="Pfam" id="PF07739">
    <property type="entry name" value="TipAS"/>
    <property type="match status" value="1"/>
</dbReference>
<comment type="caution">
    <text evidence="3">The sequence shown here is derived from an EMBL/GenBank/DDBJ whole genome shotgun (WGS) entry which is preliminary data.</text>
</comment>
<dbReference type="PANTHER" id="PTHR30204:SF90">
    <property type="entry name" value="HTH-TYPE TRANSCRIPTIONAL ACTIVATOR MTA"/>
    <property type="match status" value="1"/>
</dbReference>
<dbReference type="OrthoDB" id="9808480at2"/>
<accession>A0A4Y9T2I7</accession>
<evidence type="ECO:0000313" key="3">
    <source>
        <dbReference type="EMBL" id="TFW34013.1"/>
    </source>
</evidence>
<protein>
    <submittedName>
        <fullName evidence="3">MerR family transcriptional regulator</fullName>
    </submittedName>
</protein>
<keyword evidence="4" id="KW-1185">Reference proteome</keyword>
<dbReference type="PRINTS" id="PR00040">
    <property type="entry name" value="HTHMERR"/>
</dbReference>
<dbReference type="PROSITE" id="PS50937">
    <property type="entry name" value="HTH_MERR_2"/>
    <property type="match status" value="1"/>
</dbReference>